<keyword evidence="6" id="KW-1185">Reference proteome</keyword>
<comment type="function">
    <text evidence="3">Inhibits all the catalytic activities of DNA gyrase by preventing its interaction with DNA. Acts by binding directly to the C-terminal domain of GyrB, which probably disrupts DNA binding by the gyrase.</text>
</comment>
<keyword evidence="1 3" id="KW-0479">Metal-binding</keyword>
<evidence type="ECO:0000256" key="3">
    <source>
        <dbReference type="HAMAP-Rule" id="MF_00649"/>
    </source>
</evidence>
<dbReference type="Gene3D" id="3.30.50.10">
    <property type="entry name" value="Erythroid Transcription Factor GATA-1, subunit A"/>
    <property type="match status" value="1"/>
</dbReference>
<proteinExistence type="inferred from homology"/>
<gene>
    <name evidence="3" type="primary">yacG</name>
    <name evidence="5" type="ORF">HHL10_09460</name>
</gene>
<dbReference type="SUPFAM" id="SSF57716">
    <property type="entry name" value="Glucocorticoid receptor-like (DNA-binding domain)"/>
    <property type="match status" value="1"/>
</dbReference>
<dbReference type="PANTHER" id="PTHR36150:SF1">
    <property type="entry name" value="DNA GYRASE INHIBITOR YACG"/>
    <property type="match status" value="1"/>
</dbReference>
<dbReference type="GO" id="GO:0008270">
    <property type="term" value="F:zinc ion binding"/>
    <property type="evidence" value="ECO:0007669"/>
    <property type="project" value="UniProtKB-UniRule"/>
</dbReference>
<protein>
    <recommendedName>
        <fullName evidence="3">DNA gyrase inhibitor YacG</fullName>
    </recommendedName>
</protein>
<dbReference type="InterPro" id="IPR013088">
    <property type="entry name" value="Znf_NHR/GATA"/>
</dbReference>
<comment type="subunit">
    <text evidence="3">Interacts with GyrB.</text>
</comment>
<dbReference type="HAMAP" id="MF_00649">
    <property type="entry name" value="DNA_gyrase_inhibitor_YacG"/>
    <property type="match status" value="1"/>
</dbReference>
<feature type="compositionally biased region" description="Acidic residues" evidence="4">
    <location>
        <begin position="59"/>
        <end position="68"/>
    </location>
</feature>
<accession>A0A848F6K2</accession>
<feature type="binding site" evidence="3">
    <location>
        <position position="12"/>
    </location>
    <ligand>
        <name>Zn(2+)</name>
        <dbReference type="ChEBI" id="CHEBI:29105"/>
    </ligand>
</feature>
<feature type="binding site" evidence="3">
    <location>
        <position position="28"/>
    </location>
    <ligand>
        <name>Zn(2+)</name>
        <dbReference type="ChEBI" id="CHEBI:29105"/>
    </ligand>
</feature>
<feature type="binding site" evidence="3">
    <location>
        <position position="9"/>
    </location>
    <ligand>
        <name>Zn(2+)</name>
        <dbReference type="ChEBI" id="CHEBI:29105"/>
    </ligand>
</feature>
<organism evidence="5 6">
    <name type="scientific">Azohydromonas caseinilytica</name>
    <dbReference type="NCBI Taxonomy" id="2728836"/>
    <lineage>
        <taxon>Bacteria</taxon>
        <taxon>Pseudomonadati</taxon>
        <taxon>Pseudomonadota</taxon>
        <taxon>Betaproteobacteria</taxon>
        <taxon>Burkholderiales</taxon>
        <taxon>Sphaerotilaceae</taxon>
        <taxon>Azohydromonas</taxon>
    </lineage>
</organism>
<dbReference type="RefSeq" id="WP_169160110.1">
    <property type="nucleotide sequence ID" value="NZ_JABBFW010000005.1"/>
</dbReference>
<evidence type="ECO:0000256" key="1">
    <source>
        <dbReference type="ARBA" id="ARBA00022723"/>
    </source>
</evidence>
<keyword evidence="2 3" id="KW-0862">Zinc</keyword>
<dbReference type="PANTHER" id="PTHR36150">
    <property type="entry name" value="DNA GYRASE INHIBITOR YACG"/>
    <property type="match status" value="1"/>
</dbReference>
<reference evidence="5 6" key="1">
    <citation type="submission" date="2020-04" db="EMBL/GenBank/DDBJ databases">
        <title>Azohydromonas sp. isolated from soil.</title>
        <authorList>
            <person name="Dahal R.H."/>
        </authorList>
    </citation>
    <scope>NUCLEOTIDE SEQUENCE [LARGE SCALE GENOMIC DNA]</scope>
    <source>
        <strain evidence="5 6">G-1-1-14</strain>
    </source>
</reference>
<comment type="caution">
    <text evidence="5">The sequence shown here is derived from an EMBL/GenBank/DDBJ whole genome shotgun (WGS) entry which is preliminary data.</text>
</comment>
<feature type="compositionally biased region" description="Basic and acidic residues" evidence="4">
    <location>
        <begin position="44"/>
        <end position="55"/>
    </location>
</feature>
<evidence type="ECO:0000313" key="5">
    <source>
        <dbReference type="EMBL" id="NML15204.1"/>
    </source>
</evidence>
<dbReference type="Pfam" id="PF03884">
    <property type="entry name" value="YacG"/>
    <property type="match status" value="1"/>
</dbReference>
<evidence type="ECO:0000256" key="4">
    <source>
        <dbReference type="SAM" id="MobiDB-lite"/>
    </source>
</evidence>
<feature type="region of interest" description="Disordered" evidence="4">
    <location>
        <begin position="44"/>
        <end position="68"/>
    </location>
</feature>
<name>A0A848F6K2_9BURK</name>
<dbReference type="GO" id="GO:0006355">
    <property type="term" value="P:regulation of DNA-templated transcription"/>
    <property type="evidence" value="ECO:0007669"/>
    <property type="project" value="InterPro"/>
</dbReference>
<dbReference type="AlphaFoldDB" id="A0A848F6K2"/>
<dbReference type="InterPro" id="IPR005584">
    <property type="entry name" value="DNA_gyrase_inhibitor_YacG"/>
</dbReference>
<dbReference type="Proteomes" id="UP000574067">
    <property type="component" value="Unassembled WGS sequence"/>
</dbReference>
<comment type="cofactor">
    <cofactor evidence="3">
        <name>Zn(2+)</name>
        <dbReference type="ChEBI" id="CHEBI:29105"/>
    </cofactor>
    <text evidence="3">Binds 1 zinc ion.</text>
</comment>
<evidence type="ECO:0000256" key="2">
    <source>
        <dbReference type="ARBA" id="ARBA00022833"/>
    </source>
</evidence>
<dbReference type="GO" id="GO:0008657">
    <property type="term" value="F:DNA topoisomerase type II (double strand cut, ATP-hydrolyzing) inhibitor activity"/>
    <property type="evidence" value="ECO:0007669"/>
    <property type="project" value="UniProtKB-UniRule"/>
</dbReference>
<comment type="similarity">
    <text evidence="3">Belongs to the DNA gyrase inhibitor YacG family.</text>
</comment>
<feature type="binding site" evidence="3">
    <location>
        <position position="32"/>
    </location>
    <ligand>
        <name>Zn(2+)</name>
        <dbReference type="ChEBI" id="CHEBI:29105"/>
    </ligand>
</feature>
<sequence length="68" mass="7734">MTAPRLVPCPHCGQPAPFEPSNRWRPFCSQRCREIDLGAWAREDYRVPDRGRDGAAPDAPDESQDFPH</sequence>
<dbReference type="EMBL" id="JABBFW010000005">
    <property type="protein sequence ID" value="NML15204.1"/>
    <property type="molecule type" value="Genomic_DNA"/>
</dbReference>
<evidence type="ECO:0000313" key="6">
    <source>
        <dbReference type="Proteomes" id="UP000574067"/>
    </source>
</evidence>